<organism evidence="2 3">
    <name type="scientific">Novipirellula aureliae</name>
    <dbReference type="NCBI Taxonomy" id="2527966"/>
    <lineage>
        <taxon>Bacteria</taxon>
        <taxon>Pseudomonadati</taxon>
        <taxon>Planctomycetota</taxon>
        <taxon>Planctomycetia</taxon>
        <taxon>Pirellulales</taxon>
        <taxon>Pirellulaceae</taxon>
        <taxon>Novipirellula</taxon>
    </lineage>
</organism>
<comment type="caution">
    <text evidence="2">The sequence shown here is derived from an EMBL/GenBank/DDBJ whole genome shotgun (WGS) entry which is preliminary data.</text>
</comment>
<evidence type="ECO:0000313" key="2">
    <source>
        <dbReference type="EMBL" id="TWU44335.1"/>
    </source>
</evidence>
<dbReference type="AlphaFoldDB" id="A0A5C6E6V1"/>
<proteinExistence type="predicted"/>
<dbReference type="Pfam" id="PF13469">
    <property type="entry name" value="Sulfotransfer_3"/>
    <property type="match status" value="1"/>
</dbReference>
<reference evidence="2 3" key="1">
    <citation type="submission" date="2019-02" db="EMBL/GenBank/DDBJ databases">
        <title>Deep-cultivation of Planctomycetes and their phenomic and genomic characterization uncovers novel biology.</title>
        <authorList>
            <person name="Wiegand S."/>
            <person name="Jogler M."/>
            <person name="Boedeker C."/>
            <person name="Pinto D."/>
            <person name="Vollmers J."/>
            <person name="Rivas-Marin E."/>
            <person name="Kohn T."/>
            <person name="Peeters S.H."/>
            <person name="Heuer A."/>
            <person name="Rast P."/>
            <person name="Oberbeckmann S."/>
            <person name="Bunk B."/>
            <person name="Jeske O."/>
            <person name="Meyerdierks A."/>
            <person name="Storesund J.E."/>
            <person name="Kallscheuer N."/>
            <person name="Luecker S."/>
            <person name="Lage O.M."/>
            <person name="Pohl T."/>
            <person name="Merkel B.J."/>
            <person name="Hornburger P."/>
            <person name="Mueller R.-W."/>
            <person name="Bruemmer F."/>
            <person name="Labrenz M."/>
            <person name="Spormann A.M."/>
            <person name="Op Den Camp H."/>
            <person name="Overmann J."/>
            <person name="Amann R."/>
            <person name="Jetten M.S.M."/>
            <person name="Mascher T."/>
            <person name="Medema M.H."/>
            <person name="Devos D.P."/>
            <person name="Kaster A.-K."/>
            <person name="Ovreas L."/>
            <person name="Rohde M."/>
            <person name="Galperin M.Y."/>
            <person name="Jogler C."/>
        </authorList>
    </citation>
    <scope>NUCLEOTIDE SEQUENCE [LARGE SCALE GENOMIC DNA]</scope>
    <source>
        <strain evidence="2 3">Q31b</strain>
    </source>
</reference>
<dbReference type="Proteomes" id="UP000315471">
    <property type="component" value="Unassembled WGS sequence"/>
</dbReference>
<keyword evidence="3" id="KW-1185">Reference proteome</keyword>
<protein>
    <recommendedName>
        <fullName evidence="4">Sulfotransferase domain protein</fullName>
    </recommendedName>
</protein>
<sequence>MAVLPNVLILGSAKCATTLLHFYMSQHPDVFMAAKKECHHDVPPELYEEKYRPVDSLDDYKAMFAGTEGFKVRGESSPMYLFYESTAERVASLIPDAKLIAVLRNPADRTYSAYLHAVRDGIEDLDF</sequence>
<accession>A0A5C6E6V1</accession>
<dbReference type="Gene3D" id="3.40.50.300">
    <property type="entry name" value="P-loop containing nucleotide triphosphate hydrolases"/>
    <property type="match status" value="1"/>
</dbReference>
<dbReference type="InterPro" id="IPR027417">
    <property type="entry name" value="P-loop_NTPase"/>
</dbReference>
<dbReference type="PANTHER" id="PTHR10605:SF56">
    <property type="entry name" value="BIFUNCTIONAL HEPARAN SULFATE N-DEACETYLASE_N-SULFOTRANSFERASE"/>
    <property type="match status" value="1"/>
</dbReference>
<dbReference type="InterPro" id="IPR037359">
    <property type="entry name" value="NST/OST"/>
</dbReference>
<evidence type="ECO:0000313" key="3">
    <source>
        <dbReference type="Proteomes" id="UP000315471"/>
    </source>
</evidence>
<keyword evidence="1" id="KW-0808">Transferase</keyword>
<dbReference type="SUPFAM" id="SSF52540">
    <property type="entry name" value="P-loop containing nucleoside triphosphate hydrolases"/>
    <property type="match status" value="1"/>
</dbReference>
<name>A0A5C6E6V1_9BACT</name>
<evidence type="ECO:0000256" key="1">
    <source>
        <dbReference type="ARBA" id="ARBA00022679"/>
    </source>
</evidence>
<evidence type="ECO:0008006" key="4">
    <source>
        <dbReference type="Google" id="ProtNLM"/>
    </source>
</evidence>
<dbReference type="GO" id="GO:0008146">
    <property type="term" value="F:sulfotransferase activity"/>
    <property type="evidence" value="ECO:0007669"/>
    <property type="project" value="InterPro"/>
</dbReference>
<dbReference type="PANTHER" id="PTHR10605">
    <property type="entry name" value="HEPARAN SULFATE SULFOTRANSFERASE"/>
    <property type="match status" value="1"/>
</dbReference>
<dbReference type="RefSeq" id="WP_197171211.1">
    <property type="nucleotide sequence ID" value="NZ_SJPY01000002.1"/>
</dbReference>
<dbReference type="EMBL" id="SJPY01000002">
    <property type="protein sequence ID" value="TWU44335.1"/>
    <property type="molecule type" value="Genomic_DNA"/>
</dbReference>
<gene>
    <name evidence="2" type="ORF">Q31b_18710</name>
</gene>